<gene>
    <name evidence="2" type="ORF">QEH59_04440</name>
</gene>
<name>A0ABU1AG54_9BACT</name>
<dbReference type="Pfam" id="PF20464">
    <property type="entry name" value="MmeI_N"/>
    <property type="match status" value="1"/>
</dbReference>
<accession>A0ABU1AG54</accession>
<dbReference type="EMBL" id="JARXIC010000005">
    <property type="protein sequence ID" value="MDQ8193657.1"/>
    <property type="molecule type" value="Genomic_DNA"/>
</dbReference>
<feature type="domain" description="MmeI-like N-terminal" evidence="1">
    <location>
        <begin position="23"/>
        <end position="106"/>
    </location>
</feature>
<reference evidence="2 3" key="1">
    <citation type="submission" date="2023-04" db="EMBL/GenBank/DDBJ databases">
        <title>A novel bacteria isolated from coastal sediment.</title>
        <authorList>
            <person name="Liu X.-J."/>
            <person name="Du Z.-J."/>
        </authorList>
    </citation>
    <scope>NUCLEOTIDE SEQUENCE [LARGE SCALE GENOMIC DNA]</scope>
    <source>
        <strain evidence="2 3">SDUM461004</strain>
    </source>
</reference>
<proteinExistence type="predicted"/>
<organism evidence="2 3">
    <name type="scientific">Thalassobacterium sedimentorum</name>
    <dbReference type="NCBI Taxonomy" id="3041258"/>
    <lineage>
        <taxon>Bacteria</taxon>
        <taxon>Pseudomonadati</taxon>
        <taxon>Verrucomicrobiota</taxon>
        <taxon>Opitutia</taxon>
        <taxon>Puniceicoccales</taxon>
        <taxon>Coraliomargaritaceae</taxon>
        <taxon>Thalassobacterium</taxon>
    </lineage>
</organism>
<evidence type="ECO:0000313" key="2">
    <source>
        <dbReference type="EMBL" id="MDQ8193657.1"/>
    </source>
</evidence>
<dbReference type="Proteomes" id="UP001243717">
    <property type="component" value="Unassembled WGS sequence"/>
</dbReference>
<evidence type="ECO:0000259" key="1">
    <source>
        <dbReference type="Pfam" id="PF20464"/>
    </source>
</evidence>
<comment type="caution">
    <text evidence="2">The sequence shown here is derived from an EMBL/GenBank/DDBJ whole genome shotgun (WGS) entry which is preliminary data.</text>
</comment>
<keyword evidence="3" id="KW-1185">Reference proteome</keyword>
<sequence>MPRLPASNEILGMLPASQNSTPAIETFIARWEKAEAAERANYQMFLAELADLLDVPHPDPAGADNEFNQYVFDCAITRQKPDGTATTVWADLYKRGCLKLVMVERKILRSESQKITIPKKSPRPFGEIIPHTIEDGQSRVECRFENETI</sequence>
<dbReference type="InterPro" id="IPR046817">
    <property type="entry name" value="MmeI_N"/>
</dbReference>
<evidence type="ECO:0000313" key="3">
    <source>
        <dbReference type="Proteomes" id="UP001243717"/>
    </source>
</evidence>
<protein>
    <recommendedName>
        <fullName evidence="1">MmeI-like N-terminal domain-containing protein</fullName>
    </recommendedName>
</protein>